<name>A0ABV9I181_9FLAO</name>
<dbReference type="PANTHER" id="PTHR13194:SF19">
    <property type="entry name" value="NAD(P)-BINDING ROSSMANN-FOLD SUPERFAMILY PROTEIN"/>
    <property type="match status" value="1"/>
</dbReference>
<organism evidence="3 4">
    <name type="scientific">Dokdonia ponticola</name>
    <dbReference type="NCBI Taxonomy" id="2041041"/>
    <lineage>
        <taxon>Bacteria</taxon>
        <taxon>Pseudomonadati</taxon>
        <taxon>Bacteroidota</taxon>
        <taxon>Flavobacteriia</taxon>
        <taxon>Flavobacteriales</taxon>
        <taxon>Flavobacteriaceae</taxon>
        <taxon>Dokdonia</taxon>
    </lineage>
</organism>
<gene>
    <name evidence="3" type="ORF">ACFO3O_18480</name>
</gene>
<comment type="caution">
    <text evidence="3">The sequence shown here is derived from an EMBL/GenBank/DDBJ whole genome shotgun (WGS) entry which is preliminary data.</text>
</comment>
<accession>A0ABV9I181</accession>
<dbReference type="Pfam" id="PF08547">
    <property type="entry name" value="CIA30"/>
    <property type="match status" value="1"/>
</dbReference>
<dbReference type="RefSeq" id="WP_379981583.1">
    <property type="nucleotide sequence ID" value="NZ_JBHSFV010000013.1"/>
</dbReference>
<keyword evidence="4" id="KW-1185">Reference proteome</keyword>
<evidence type="ECO:0000313" key="3">
    <source>
        <dbReference type="EMBL" id="MFC4635904.1"/>
    </source>
</evidence>
<dbReference type="InterPro" id="IPR039131">
    <property type="entry name" value="NDUFAF1"/>
</dbReference>
<dbReference type="InterPro" id="IPR013857">
    <property type="entry name" value="NADH-UbQ_OxRdtase-assoc_prot30"/>
</dbReference>
<evidence type="ECO:0000259" key="2">
    <source>
        <dbReference type="Pfam" id="PF08547"/>
    </source>
</evidence>
<evidence type="ECO:0000256" key="1">
    <source>
        <dbReference type="ARBA" id="ARBA00007884"/>
    </source>
</evidence>
<reference evidence="4" key="1">
    <citation type="journal article" date="2019" name="Int. J. Syst. Evol. Microbiol.">
        <title>The Global Catalogue of Microorganisms (GCM) 10K type strain sequencing project: providing services to taxonomists for standard genome sequencing and annotation.</title>
        <authorList>
            <consortium name="The Broad Institute Genomics Platform"/>
            <consortium name="The Broad Institute Genome Sequencing Center for Infectious Disease"/>
            <person name="Wu L."/>
            <person name="Ma J."/>
        </authorList>
    </citation>
    <scope>NUCLEOTIDE SEQUENCE [LARGE SCALE GENOMIC DNA]</scope>
    <source>
        <strain evidence="4">YJ-61-S</strain>
    </source>
</reference>
<sequence length="182" mass="20492">MPPLKVVITIISLFLMTSTPYDIDFGTSCTDCDWFVVLDGVMGGRSDGTVTETAESIIFKGSISLENNGGFASYRSPYRSYDLSPFKEVHVRYKSTGQNFALTLANYRRFYKPNFKASLPGTNGEWKEVVLPPSSFKKYRLGNMLSGNPSSEELKNVIRLGLISNDKKASDFMMEIDYIRFK</sequence>
<dbReference type="InterPro" id="IPR008979">
    <property type="entry name" value="Galactose-bd-like_sf"/>
</dbReference>
<dbReference type="PANTHER" id="PTHR13194">
    <property type="entry name" value="COMPLEX I INTERMEDIATE-ASSOCIATED PROTEIN 30"/>
    <property type="match status" value="1"/>
</dbReference>
<feature type="domain" description="NADH:ubiquinone oxidoreductase intermediate-associated protein 30" evidence="2">
    <location>
        <begin position="24"/>
        <end position="176"/>
    </location>
</feature>
<dbReference type="SUPFAM" id="SSF49785">
    <property type="entry name" value="Galactose-binding domain-like"/>
    <property type="match status" value="1"/>
</dbReference>
<dbReference type="Proteomes" id="UP001596043">
    <property type="component" value="Unassembled WGS sequence"/>
</dbReference>
<comment type="similarity">
    <text evidence="1">Belongs to the CIA30 family.</text>
</comment>
<proteinExistence type="inferred from homology"/>
<protein>
    <submittedName>
        <fullName evidence="3">CIA30 family protein</fullName>
    </submittedName>
</protein>
<dbReference type="EMBL" id="JBHSFV010000013">
    <property type="protein sequence ID" value="MFC4635904.1"/>
    <property type="molecule type" value="Genomic_DNA"/>
</dbReference>
<evidence type="ECO:0000313" key="4">
    <source>
        <dbReference type="Proteomes" id="UP001596043"/>
    </source>
</evidence>